<protein>
    <submittedName>
        <fullName evidence="1">Uncharacterized protein</fullName>
    </submittedName>
</protein>
<evidence type="ECO:0000313" key="2">
    <source>
        <dbReference type="Proteomes" id="UP000053780"/>
    </source>
</evidence>
<proteinExistence type="predicted"/>
<organism evidence="1 2">
    <name type="scientific">Vairimorpha apis BRL 01</name>
    <dbReference type="NCBI Taxonomy" id="1037528"/>
    <lineage>
        <taxon>Eukaryota</taxon>
        <taxon>Fungi</taxon>
        <taxon>Fungi incertae sedis</taxon>
        <taxon>Microsporidia</taxon>
        <taxon>Nosematidae</taxon>
        <taxon>Vairimorpha</taxon>
    </lineage>
</organism>
<evidence type="ECO:0000313" key="1">
    <source>
        <dbReference type="EMBL" id="EQB60035.1"/>
    </source>
</evidence>
<gene>
    <name evidence="1" type="ORF">NAPIS_ORF02374</name>
</gene>
<dbReference type="Proteomes" id="UP000053780">
    <property type="component" value="Unassembled WGS sequence"/>
</dbReference>
<keyword evidence="2" id="KW-1185">Reference proteome</keyword>
<dbReference type="OrthoDB" id="339900at2759"/>
<sequence length="164" mass="19525">MVKYKECFYIIDTYGDIYKIINDSLNFISGGLCSVKDFIVWNDQIILLDKYGRIKYFDFFGKLIDVKFTNYIAAIDVKDNEITYIPYKIDCYGKELDLNNVKFKIIHAFNKTFIVLKDSVFLFCKEKNHKYLLIWNYVIYNKDGNINLFSENEEFICKIAKKDL</sequence>
<dbReference type="AlphaFoldDB" id="T0MG75"/>
<dbReference type="VEuPathDB" id="MicrosporidiaDB:NAPIS_ORF02374"/>
<reference evidence="1 2" key="1">
    <citation type="journal article" date="2013" name="BMC Genomics">
        <title>Genome sequencing and comparative genomics of honey bee microsporidia, Nosema apis reveal novel insights into host-parasite interactions.</title>
        <authorList>
            <person name="Chen Yp."/>
            <person name="Pettis J.S."/>
            <person name="Zhao Y."/>
            <person name="Liu X."/>
            <person name="Tallon L.J."/>
            <person name="Sadzewicz L.D."/>
            <person name="Li R."/>
            <person name="Zheng H."/>
            <person name="Huang S."/>
            <person name="Zhang X."/>
            <person name="Hamilton M.C."/>
            <person name="Pernal S.F."/>
            <person name="Melathopoulos A.P."/>
            <person name="Yan X."/>
            <person name="Evans J.D."/>
        </authorList>
    </citation>
    <scope>NUCLEOTIDE SEQUENCE [LARGE SCALE GENOMIC DNA]</scope>
    <source>
        <strain evidence="1 2">BRL 01</strain>
    </source>
</reference>
<accession>T0MG75</accession>
<dbReference type="EMBL" id="KE647334">
    <property type="protein sequence ID" value="EQB60035.1"/>
    <property type="molecule type" value="Genomic_DNA"/>
</dbReference>
<name>T0MG75_9MICR</name>
<dbReference type="HOGENOM" id="CLU_1619519_0_0_1"/>